<dbReference type="EMBL" id="CP011361">
    <property type="protein sequence ID" value="AKG04003.1"/>
    <property type="molecule type" value="Genomic_DNA"/>
</dbReference>
<dbReference type="InterPro" id="IPR009190">
    <property type="entry name" value="DUF1462"/>
</dbReference>
<accession>A0AAC8PQA2</accession>
<reference evidence="2" key="1">
    <citation type="submission" date="2015-06" db="EMBL/GenBank/DDBJ databases">
        <title>Salimicrobium jeotgali MJ3, isolated from Myulchi jeot, a traditional Korean fermented seafood.</title>
        <authorList>
            <person name="Kim K.H."/>
            <person name="Jeon C.O."/>
            <person name="Jin H.M."/>
        </authorList>
    </citation>
    <scope>NUCLEOTIDE SEQUENCE [LARGE SCALE GENOMIC DNA]</scope>
    <source>
        <strain evidence="2">MJ3</strain>
    </source>
</reference>
<name>A0AAC8PQA2_9BACI</name>
<dbReference type="Gene3D" id="3.40.30.30">
    <property type="entry name" value="Hypothetical protein sa0798"/>
    <property type="match status" value="1"/>
</dbReference>
<sequence length="116" mass="13241">MKVTDKEERPVNKENVTITVYGADQRCASCVNAPGSKETYEWLQAAIGRKYGNEEITYRYIDIFTAEEDEYTEKIMEDELFYPLVLVEGEIAGEGDPRLKSVYQHLEKHGLSAQEG</sequence>
<dbReference type="SUPFAM" id="SSF52833">
    <property type="entry name" value="Thioredoxin-like"/>
    <property type="match status" value="1"/>
</dbReference>
<evidence type="ECO:0000313" key="2">
    <source>
        <dbReference type="Proteomes" id="UP000092654"/>
    </source>
</evidence>
<dbReference type="InterPro" id="IPR036249">
    <property type="entry name" value="Thioredoxin-like_sf"/>
</dbReference>
<dbReference type="InterPro" id="IPR038218">
    <property type="entry name" value="YuzD-like_sp"/>
</dbReference>
<dbReference type="Proteomes" id="UP000092654">
    <property type="component" value="Chromosome"/>
</dbReference>
<dbReference type="AlphaFoldDB" id="A0AAC8PQA2"/>
<gene>
    <name evidence="1" type="ORF">AAV35_003825</name>
</gene>
<dbReference type="KEGG" id="sje:AAV35_003825"/>
<dbReference type="PIRSF" id="PIRSF010603">
    <property type="entry name" value="UCP010603"/>
    <property type="match status" value="1"/>
</dbReference>
<evidence type="ECO:0000313" key="1">
    <source>
        <dbReference type="EMBL" id="AKG04003.1"/>
    </source>
</evidence>
<protein>
    <submittedName>
        <fullName evidence="1">Disulfide oxidoreductase</fullName>
    </submittedName>
</protein>
<dbReference type="Pfam" id="PF07315">
    <property type="entry name" value="DUF1462"/>
    <property type="match status" value="1"/>
</dbReference>
<organism evidence="1 2">
    <name type="scientific">Salimicrobium jeotgali</name>
    <dbReference type="NCBI Taxonomy" id="1230341"/>
    <lineage>
        <taxon>Bacteria</taxon>
        <taxon>Bacillati</taxon>
        <taxon>Bacillota</taxon>
        <taxon>Bacilli</taxon>
        <taxon>Bacillales</taxon>
        <taxon>Bacillaceae</taxon>
        <taxon>Salimicrobium</taxon>
    </lineage>
</organism>
<proteinExistence type="predicted"/>